<dbReference type="InterPro" id="IPR016181">
    <property type="entry name" value="Acyl_CoA_acyltransferase"/>
</dbReference>
<proteinExistence type="predicted"/>
<dbReference type="Proteomes" id="UP000789831">
    <property type="component" value="Unassembled WGS sequence"/>
</dbReference>
<organism evidence="2 3">
    <name type="scientific">Ambispora gerdemannii</name>
    <dbReference type="NCBI Taxonomy" id="144530"/>
    <lineage>
        <taxon>Eukaryota</taxon>
        <taxon>Fungi</taxon>
        <taxon>Fungi incertae sedis</taxon>
        <taxon>Mucoromycota</taxon>
        <taxon>Glomeromycotina</taxon>
        <taxon>Glomeromycetes</taxon>
        <taxon>Archaeosporales</taxon>
        <taxon>Ambisporaceae</taxon>
        <taxon>Ambispora</taxon>
    </lineage>
</organism>
<gene>
    <name evidence="2" type="ORF">AGERDE_LOCUS10301</name>
</gene>
<dbReference type="GO" id="GO:0016747">
    <property type="term" value="F:acyltransferase activity, transferring groups other than amino-acyl groups"/>
    <property type="evidence" value="ECO:0007669"/>
    <property type="project" value="InterPro"/>
</dbReference>
<evidence type="ECO:0000313" key="3">
    <source>
        <dbReference type="Proteomes" id="UP000789831"/>
    </source>
</evidence>
<evidence type="ECO:0000259" key="1">
    <source>
        <dbReference type="Pfam" id="PF00583"/>
    </source>
</evidence>
<dbReference type="SUPFAM" id="SSF55729">
    <property type="entry name" value="Acyl-CoA N-acyltransferases (Nat)"/>
    <property type="match status" value="1"/>
</dbReference>
<reference evidence="2" key="1">
    <citation type="submission" date="2021-06" db="EMBL/GenBank/DDBJ databases">
        <authorList>
            <person name="Kallberg Y."/>
            <person name="Tangrot J."/>
            <person name="Rosling A."/>
        </authorList>
    </citation>
    <scope>NUCLEOTIDE SEQUENCE</scope>
    <source>
        <strain evidence="2">MT106</strain>
    </source>
</reference>
<protein>
    <submittedName>
        <fullName evidence="2">12447_t:CDS:1</fullName>
    </submittedName>
</protein>
<accession>A0A9N9GPZ1</accession>
<comment type="caution">
    <text evidence="2">The sequence shown here is derived from an EMBL/GenBank/DDBJ whole genome shotgun (WGS) entry which is preliminary data.</text>
</comment>
<dbReference type="OrthoDB" id="2019666at2759"/>
<dbReference type="EMBL" id="CAJVPL010003098">
    <property type="protein sequence ID" value="CAG8626250.1"/>
    <property type="molecule type" value="Genomic_DNA"/>
</dbReference>
<feature type="domain" description="N-acetyltransferase" evidence="1">
    <location>
        <begin position="67"/>
        <end position="154"/>
    </location>
</feature>
<name>A0A9N9GPZ1_9GLOM</name>
<dbReference type="InterPro" id="IPR000182">
    <property type="entry name" value="GNAT_dom"/>
</dbReference>
<dbReference type="AlphaFoldDB" id="A0A9N9GPZ1"/>
<dbReference type="CDD" id="cd04301">
    <property type="entry name" value="NAT_SF"/>
    <property type="match status" value="1"/>
</dbReference>
<sequence length="243" mass="27824">MDFVGSIKVTDPYVIYMRRQGCMADEGLLQECARFYSEHFGVWAPNAKDVTPKTPIKLRVNQLKERFLLQKENSYIVTAHRSDGELIGQCFVTRFWYEKGGGYVSWITHLVVHKNHRHYGIGKRLCHIAREIDCKLFAVGLVSANPYAVRTMEKSSPFVSCDPVKIRKYASDLISVSGIPYFQNCKLRIDKNTSIIHTDFMIDHTEINAILREEPDWVLGALADGDEFFAFTFGEDMNNASKK</sequence>
<keyword evidence="3" id="KW-1185">Reference proteome</keyword>
<dbReference type="Pfam" id="PF00583">
    <property type="entry name" value="Acetyltransf_1"/>
    <property type="match status" value="1"/>
</dbReference>
<dbReference type="Gene3D" id="3.40.630.30">
    <property type="match status" value="1"/>
</dbReference>
<evidence type="ECO:0000313" key="2">
    <source>
        <dbReference type="EMBL" id="CAG8626250.1"/>
    </source>
</evidence>